<gene>
    <name evidence="9" type="ORF">D806_041210</name>
</gene>
<sequence>MTSYRSTELMTLAMSAARDVAPMLLEAFRTDVDITTKADMHDLVTEYDSAAERQIARLLLDAHPESAIVGEEGGRTGESALTWYVDPIDGTANFARGIAFWCVSIGATVDGERVAGAVYDPVADLMFHADGSGAFLNGRPLHARGFTAPSRSTMLAHFPMPADLEADEQFAMTEYANLVRAYSAVRNKGSGALSLAHVAAGWGDVTLNFGTNSWDVAAGSFILEQAGGTYVGYSDGSRVQGRDVFLAPHYLGLVRDADTTLLEPIMRKGSVIRDEHTRRREAVR</sequence>
<dbReference type="GO" id="GO:0007165">
    <property type="term" value="P:signal transduction"/>
    <property type="evidence" value="ECO:0007669"/>
    <property type="project" value="TreeGrafter"/>
</dbReference>
<keyword evidence="5 8" id="KW-0378">Hydrolase</keyword>
<keyword evidence="4 7" id="KW-0479">Metal-binding</keyword>
<evidence type="ECO:0000256" key="1">
    <source>
        <dbReference type="ARBA" id="ARBA00001033"/>
    </source>
</evidence>
<dbReference type="Pfam" id="PF00459">
    <property type="entry name" value="Inositol_P"/>
    <property type="match status" value="1"/>
</dbReference>
<evidence type="ECO:0000313" key="10">
    <source>
        <dbReference type="Proteomes" id="UP000011200"/>
    </source>
</evidence>
<feature type="binding site" evidence="7">
    <location>
        <position position="215"/>
    </location>
    <ligand>
        <name>Mg(2+)</name>
        <dbReference type="ChEBI" id="CHEBI:18420"/>
        <label>1</label>
        <note>catalytic</note>
    </ligand>
</feature>
<accession>A0A2U9PTH6</accession>
<dbReference type="GO" id="GO:0006020">
    <property type="term" value="P:inositol metabolic process"/>
    <property type="evidence" value="ECO:0007669"/>
    <property type="project" value="TreeGrafter"/>
</dbReference>
<evidence type="ECO:0000256" key="5">
    <source>
        <dbReference type="ARBA" id="ARBA00022801"/>
    </source>
</evidence>
<dbReference type="PANTHER" id="PTHR20854">
    <property type="entry name" value="INOSITOL MONOPHOSPHATASE"/>
    <property type="match status" value="1"/>
</dbReference>
<dbReference type="RefSeq" id="WP_003895594.1">
    <property type="nucleotide sequence ID" value="NZ_CP027541.1"/>
</dbReference>
<dbReference type="EMBL" id="CP027541">
    <property type="protein sequence ID" value="AWT55086.1"/>
    <property type="molecule type" value="Genomic_DNA"/>
</dbReference>
<dbReference type="AlphaFoldDB" id="A0A2U9PTH6"/>
<proteinExistence type="inferred from homology"/>
<evidence type="ECO:0000256" key="6">
    <source>
        <dbReference type="ARBA" id="ARBA00022842"/>
    </source>
</evidence>
<keyword evidence="6 7" id="KW-0460">Magnesium</keyword>
<evidence type="ECO:0000256" key="3">
    <source>
        <dbReference type="ARBA" id="ARBA00009759"/>
    </source>
</evidence>
<evidence type="ECO:0000256" key="2">
    <source>
        <dbReference type="ARBA" id="ARBA00001946"/>
    </source>
</evidence>
<dbReference type="InterPro" id="IPR000760">
    <property type="entry name" value="Inositol_monophosphatase-like"/>
</dbReference>
<name>A0A2U9PTH6_MYCSE</name>
<dbReference type="CDD" id="cd01639">
    <property type="entry name" value="IMPase"/>
    <property type="match status" value="1"/>
</dbReference>
<comment type="similarity">
    <text evidence="3 8">Belongs to the inositol monophosphatase superfamily.</text>
</comment>
<comment type="catalytic activity">
    <reaction evidence="1 8">
        <text>a myo-inositol phosphate + H2O = myo-inositol + phosphate</text>
        <dbReference type="Rhea" id="RHEA:24056"/>
        <dbReference type="ChEBI" id="CHEBI:15377"/>
        <dbReference type="ChEBI" id="CHEBI:17268"/>
        <dbReference type="ChEBI" id="CHEBI:43474"/>
        <dbReference type="ChEBI" id="CHEBI:84139"/>
        <dbReference type="EC" id="3.1.3.25"/>
    </reaction>
</comment>
<dbReference type="InterPro" id="IPR020550">
    <property type="entry name" value="Inositol_monophosphatase_CS"/>
</dbReference>
<dbReference type="Proteomes" id="UP000011200">
    <property type="component" value="Chromosome"/>
</dbReference>
<dbReference type="GO" id="GO:0046872">
    <property type="term" value="F:metal ion binding"/>
    <property type="evidence" value="ECO:0007669"/>
    <property type="project" value="UniProtKB-KW"/>
</dbReference>
<evidence type="ECO:0000256" key="7">
    <source>
        <dbReference type="PIRSR" id="PIRSR600760-2"/>
    </source>
</evidence>
<dbReference type="InterPro" id="IPR033942">
    <property type="entry name" value="IMPase"/>
</dbReference>
<dbReference type="PROSITE" id="PS00629">
    <property type="entry name" value="IMP_1"/>
    <property type="match status" value="1"/>
</dbReference>
<reference evidence="10" key="2">
    <citation type="submission" date="2018-03" db="EMBL/GenBank/DDBJ databases">
        <authorList>
            <person name="Derbyshire K."/>
            <person name="Gray T.A."/>
            <person name="Champion M."/>
        </authorList>
    </citation>
    <scope>NUCLEOTIDE SEQUENCE [LARGE SCALE GENOMIC DNA]</scope>
    <source>
        <strain evidence="10">MKD8</strain>
    </source>
</reference>
<evidence type="ECO:0000256" key="4">
    <source>
        <dbReference type="ARBA" id="ARBA00022723"/>
    </source>
</evidence>
<comment type="cofactor">
    <cofactor evidence="2 7 8">
        <name>Mg(2+)</name>
        <dbReference type="ChEBI" id="CHEBI:18420"/>
    </cofactor>
</comment>
<dbReference type="Gene3D" id="3.30.540.10">
    <property type="entry name" value="Fructose-1,6-Bisphosphatase, subunit A, domain 1"/>
    <property type="match status" value="1"/>
</dbReference>
<evidence type="ECO:0000313" key="9">
    <source>
        <dbReference type="EMBL" id="AWT55086.1"/>
    </source>
</evidence>
<dbReference type="GO" id="GO:0008934">
    <property type="term" value="F:inositol monophosphate 1-phosphatase activity"/>
    <property type="evidence" value="ECO:0007669"/>
    <property type="project" value="InterPro"/>
</dbReference>
<dbReference type="SUPFAM" id="SSF56655">
    <property type="entry name" value="Carbohydrate phosphatase"/>
    <property type="match status" value="1"/>
</dbReference>
<dbReference type="EC" id="3.1.3.25" evidence="8"/>
<dbReference type="PRINTS" id="PR00377">
    <property type="entry name" value="IMPHPHTASES"/>
</dbReference>
<feature type="binding site" evidence="7">
    <location>
        <position position="89"/>
    </location>
    <ligand>
        <name>Mg(2+)</name>
        <dbReference type="ChEBI" id="CHEBI:18420"/>
        <label>1</label>
        <note>catalytic</note>
    </ligand>
</feature>
<reference evidence="9 10" key="1">
    <citation type="journal article" date="2013" name="Genome Announc.">
        <title>Draft genome sequence of MKD8, a conjugal recipient Mycobacterium smegmatis strain.</title>
        <authorList>
            <person name="Gray T.A."/>
            <person name="Palumbo M.J."/>
            <person name="Derbyshire K.M."/>
        </authorList>
    </citation>
    <scope>NUCLEOTIDE SEQUENCE [LARGE SCALE GENOMIC DNA]</scope>
    <source>
        <strain evidence="9 10">MKD8</strain>
    </source>
</reference>
<dbReference type="InterPro" id="IPR020583">
    <property type="entry name" value="Inositol_monoP_metal-BS"/>
</dbReference>
<feature type="binding site" evidence="7">
    <location>
        <position position="86"/>
    </location>
    <ligand>
        <name>Mg(2+)</name>
        <dbReference type="ChEBI" id="CHEBI:18420"/>
        <label>1</label>
        <note>catalytic</note>
    </ligand>
</feature>
<feature type="binding site" evidence="7">
    <location>
        <position position="88"/>
    </location>
    <ligand>
        <name>Mg(2+)</name>
        <dbReference type="ChEBI" id="CHEBI:18420"/>
        <label>1</label>
        <note>catalytic</note>
    </ligand>
</feature>
<feature type="binding site" evidence="7">
    <location>
        <position position="71"/>
    </location>
    <ligand>
        <name>Mg(2+)</name>
        <dbReference type="ChEBI" id="CHEBI:18420"/>
        <label>1</label>
        <note>catalytic</note>
    </ligand>
</feature>
<dbReference type="PANTHER" id="PTHR20854:SF4">
    <property type="entry name" value="INOSITOL-1-MONOPHOSPHATASE-RELATED"/>
    <property type="match status" value="1"/>
</dbReference>
<dbReference type="PROSITE" id="PS00630">
    <property type="entry name" value="IMP_2"/>
    <property type="match status" value="1"/>
</dbReference>
<evidence type="ECO:0000256" key="8">
    <source>
        <dbReference type="RuleBase" id="RU364068"/>
    </source>
</evidence>
<dbReference type="GO" id="GO:0046854">
    <property type="term" value="P:phosphatidylinositol phosphate biosynthetic process"/>
    <property type="evidence" value="ECO:0007669"/>
    <property type="project" value="InterPro"/>
</dbReference>
<protein>
    <recommendedName>
        <fullName evidence="8">Inositol-1-monophosphatase</fullName>
        <ecNumber evidence="8">3.1.3.25</ecNumber>
    </recommendedName>
</protein>
<dbReference type="Gene3D" id="3.40.190.80">
    <property type="match status" value="1"/>
</dbReference>
<organism evidence="9 10">
    <name type="scientific">Mycolicibacterium smegmatis (strain MKD8)</name>
    <name type="common">Mycobacterium smegmatis</name>
    <dbReference type="NCBI Taxonomy" id="1214915"/>
    <lineage>
        <taxon>Bacteria</taxon>
        <taxon>Bacillati</taxon>
        <taxon>Actinomycetota</taxon>
        <taxon>Actinomycetes</taxon>
        <taxon>Mycobacteriales</taxon>
        <taxon>Mycobacteriaceae</taxon>
        <taxon>Mycolicibacterium</taxon>
    </lineage>
</organism>